<dbReference type="EMBL" id="PKPP01009533">
    <property type="protein sequence ID" value="PWA48039.1"/>
    <property type="molecule type" value="Genomic_DNA"/>
</dbReference>
<feature type="domain" description="RNase H type-1" evidence="1">
    <location>
        <begin position="45"/>
        <end position="116"/>
    </location>
</feature>
<comment type="caution">
    <text evidence="2">The sequence shown here is derived from an EMBL/GenBank/DDBJ whole genome shotgun (WGS) entry which is preliminary data.</text>
</comment>
<accession>A0A2U1LGB5</accession>
<dbReference type="GO" id="GO:0003676">
    <property type="term" value="F:nucleic acid binding"/>
    <property type="evidence" value="ECO:0007669"/>
    <property type="project" value="InterPro"/>
</dbReference>
<sequence>MEDRIVSRFEEDEDEFRSCCGDVEEMEESFEGNEFSVIMLFKGVSISERFSGIGVIMEGCDEVSVIRVQKKLEFFVDEEVADYLALMDGLAEAIRNNVKRVYAFTNSHTLFDHVSQFFHF</sequence>
<dbReference type="STRING" id="35608.A0A2U1LGB5"/>
<dbReference type="OrthoDB" id="1731256at2759"/>
<dbReference type="AlphaFoldDB" id="A0A2U1LGB5"/>
<proteinExistence type="predicted"/>
<name>A0A2U1LGB5_ARTAN</name>
<evidence type="ECO:0000259" key="1">
    <source>
        <dbReference type="Pfam" id="PF13456"/>
    </source>
</evidence>
<dbReference type="InterPro" id="IPR002156">
    <property type="entry name" value="RNaseH_domain"/>
</dbReference>
<organism evidence="2 3">
    <name type="scientific">Artemisia annua</name>
    <name type="common">Sweet wormwood</name>
    <dbReference type="NCBI Taxonomy" id="35608"/>
    <lineage>
        <taxon>Eukaryota</taxon>
        <taxon>Viridiplantae</taxon>
        <taxon>Streptophyta</taxon>
        <taxon>Embryophyta</taxon>
        <taxon>Tracheophyta</taxon>
        <taxon>Spermatophyta</taxon>
        <taxon>Magnoliopsida</taxon>
        <taxon>eudicotyledons</taxon>
        <taxon>Gunneridae</taxon>
        <taxon>Pentapetalae</taxon>
        <taxon>asterids</taxon>
        <taxon>campanulids</taxon>
        <taxon>Asterales</taxon>
        <taxon>Asteraceae</taxon>
        <taxon>Asteroideae</taxon>
        <taxon>Anthemideae</taxon>
        <taxon>Artemisiinae</taxon>
        <taxon>Artemisia</taxon>
    </lineage>
</organism>
<keyword evidence="3" id="KW-1185">Reference proteome</keyword>
<protein>
    <submittedName>
        <fullName evidence="2">Ribonuclease H-like domain-containing protein</fullName>
    </submittedName>
</protein>
<evidence type="ECO:0000313" key="3">
    <source>
        <dbReference type="Proteomes" id="UP000245207"/>
    </source>
</evidence>
<dbReference type="Pfam" id="PF13456">
    <property type="entry name" value="RVT_3"/>
    <property type="match status" value="1"/>
</dbReference>
<dbReference type="GO" id="GO:0004523">
    <property type="term" value="F:RNA-DNA hybrid ribonuclease activity"/>
    <property type="evidence" value="ECO:0007669"/>
    <property type="project" value="InterPro"/>
</dbReference>
<gene>
    <name evidence="2" type="ORF">CTI12_AA478670</name>
</gene>
<dbReference type="Proteomes" id="UP000245207">
    <property type="component" value="Unassembled WGS sequence"/>
</dbReference>
<evidence type="ECO:0000313" key="2">
    <source>
        <dbReference type="EMBL" id="PWA48039.1"/>
    </source>
</evidence>
<reference evidence="2 3" key="1">
    <citation type="journal article" date="2018" name="Mol. Plant">
        <title>The genome of Artemisia annua provides insight into the evolution of Asteraceae family and artemisinin biosynthesis.</title>
        <authorList>
            <person name="Shen Q."/>
            <person name="Zhang L."/>
            <person name="Liao Z."/>
            <person name="Wang S."/>
            <person name="Yan T."/>
            <person name="Shi P."/>
            <person name="Liu M."/>
            <person name="Fu X."/>
            <person name="Pan Q."/>
            <person name="Wang Y."/>
            <person name="Lv Z."/>
            <person name="Lu X."/>
            <person name="Zhang F."/>
            <person name="Jiang W."/>
            <person name="Ma Y."/>
            <person name="Chen M."/>
            <person name="Hao X."/>
            <person name="Li L."/>
            <person name="Tang Y."/>
            <person name="Lv G."/>
            <person name="Zhou Y."/>
            <person name="Sun X."/>
            <person name="Brodelius P.E."/>
            <person name="Rose J.K.C."/>
            <person name="Tang K."/>
        </authorList>
    </citation>
    <scope>NUCLEOTIDE SEQUENCE [LARGE SCALE GENOMIC DNA]</scope>
    <source>
        <strain evidence="3">cv. Huhao1</strain>
        <tissue evidence="2">Leaf</tissue>
    </source>
</reference>